<dbReference type="EMBL" id="KI926019">
    <property type="protein sequence ID" value="ETW45097.1"/>
    <property type="molecule type" value="Genomic_DNA"/>
</dbReference>
<gene>
    <name evidence="1" type="ORF">PFNF135_00426</name>
</gene>
<evidence type="ECO:0008006" key="3">
    <source>
        <dbReference type="Google" id="ProtNLM"/>
    </source>
</evidence>
<protein>
    <recommendedName>
        <fullName evidence="3">Duffy-binding-like domain-containing protein</fullName>
    </recommendedName>
</protein>
<evidence type="ECO:0000313" key="2">
    <source>
        <dbReference type="Proteomes" id="UP000019114"/>
    </source>
</evidence>
<sequence>MHCASKAGGIECGGDPTPEDYIPQRLRWLSEWADNYCKMVKTDYKSMSDECKTYVKCQMSLNEYKNWFNNSHLEWEKLKDEKKLYKQQSSYKYTEETAEDYVKKRCLECNCNYEDLKTVHEIKHNKIILLDELVSIAKYDIINSDSIIKKTTIYL</sequence>
<dbReference type="Gene3D" id="1.20.58.830">
    <property type="match status" value="1"/>
</dbReference>
<accession>W4INU2</accession>
<proteinExistence type="predicted"/>
<dbReference type="Proteomes" id="UP000019114">
    <property type="component" value="Unassembled WGS sequence"/>
</dbReference>
<organism evidence="1 2">
    <name type="scientific">Plasmodium falciparum NF135/5.C10</name>
    <dbReference type="NCBI Taxonomy" id="1036726"/>
    <lineage>
        <taxon>Eukaryota</taxon>
        <taxon>Sar</taxon>
        <taxon>Alveolata</taxon>
        <taxon>Apicomplexa</taxon>
        <taxon>Aconoidasida</taxon>
        <taxon>Haemosporida</taxon>
        <taxon>Plasmodiidae</taxon>
        <taxon>Plasmodium</taxon>
        <taxon>Plasmodium (Laverania)</taxon>
    </lineage>
</organism>
<evidence type="ECO:0000313" key="1">
    <source>
        <dbReference type="EMBL" id="ETW45097.1"/>
    </source>
</evidence>
<reference evidence="1 2" key="2">
    <citation type="submission" date="2013-02" db="EMBL/GenBank/DDBJ databases">
        <title>The Genome Sequence of Plasmodium falciparum NF135/5.C10.</title>
        <authorList>
            <consortium name="The Broad Institute Genome Sequencing Platform"/>
            <consortium name="The Broad Institute Genome Sequencing Center for Infectious Disease"/>
            <person name="Neafsey D."/>
            <person name="Cheeseman I."/>
            <person name="Volkman S."/>
            <person name="Adams J."/>
            <person name="Walker B."/>
            <person name="Young S.K."/>
            <person name="Zeng Q."/>
            <person name="Gargeya S."/>
            <person name="Fitzgerald M."/>
            <person name="Haas B."/>
            <person name="Abouelleil A."/>
            <person name="Alvarado L."/>
            <person name="Arachchi H.M."/>
            <person name="Berlin A.M."/>
            <person name="Chapman S.B."/>
            <person name="Dewar J."/>
            <person name="Goldberg J."/>
            <person name="Griggs A."/>
            <person name="Gujja S."/>
            <person name="Hansen M."/>
            <person name="Howarth C."/>
            <person name="Imamovic A."/>
            <person name="Larimer J."/>
            <person name="McCowan C."/>
            <person name="Murphy C."/>
            <person name="Neiman D."/>
            <person name="Pearson M."/>
            <person name="Priest M."/>
            <person name="Roberts A."/>
            <person name="Saif S."/>
            <person name="Shea T."/>
            <person name="Sisk P."/>
            <person name="Sykes S."/>
            <person name="Wortman J."/>
            <person name="Nusbaum C."/>
            <person name="Birren B."/>
        </authorList>
    </citation>
    <scope>NUCLEOTIDE SEQUENCE [LARGE SCALE GENOMIC DNA]</scope>
    <source>
        <strain evidence="1 2">NF135/5.C10</strain>
    </source>
</reference>
<dbReference type="SUPFAM" id="SSF140924">
    <property type="entry name" value="Duffy binding domain-like"/>
    <property type="match status" value="1"/>
</dbReference>
<dbReference type="AlphaFoldDB" id="W4INU2"/>
<name>W4INU2_PLAFA</name>
<reference evidence="1 2" key="1">
    <citation type="submission" date="2013-02" db="EMBL/GenBank/DDBJ databases">
        <title>The Genome Annotation of Plasmodium falciparum NF135/5.C10.</title>
        <authorList>
            <consortium name="The Broad Institute Genome Sequencing Platform"/>
            <consortium name="The Broad Institute Genome Sequencing Center for Infectious Disease"/>
            <person name="Neafsey D."/>
            <person name="Hoffman S."/>
            <person name="Volkman S."/>
            <person name="Rosenthal P."/>
            <person name="Walker B."/>
            <person name="Young S.K."/>
            <person name="Zeng Q."/>
            <person name="Gargeya S."/>
            <person name="Fitzgerald M."/>
            <person name="Haas B."/>
            <person name="Abouelleil A."/>
            <person name="Allen A.W."/>
            <person name="Alvarado L."/>
            <person name="Arachchi H.M."/>
            <person name="Berlin A.M."/>
            <person name="Chapman S.B."/>
            <person name="Gainer-Dewar J."/>
            <person name="Goldberg J."/>
            <person name="Griggs A."/>
            <person name="Gujja S."/>
            <person name="Hansen M."/>
            <person name="Howarth C."/>
            <person name="Imamovic A."/>
            <person name="Ireland A."/>
            <person name="Larimer J."/>
            <person name="McCowan C."/>
            <person name="Murphy C."/>
            <person name="Pearson M."/>
            <person name="Poon T.W."/>
            <person name="Priest M."/>
            <person name="Roberts A."/>
            <person name="Saif S."/>
            <person name="Shea T."/>
            <person name="Sisk P."/>
            <person name="Sykes S."/>
            <person name="Wortman J."/>
            <person name="Nusbaum C."/>
            <person name="Birren B."/>
        </authorList>
    </citation>
    <scope>NUCLEOTIDE SEQUENCE [LARGE SCALE GENOMIC DNA]</scope>
    <source>
        <strain evidence="1 2">NF135/5.C10</strain>
    </source>
</reference>